<evidence type="ECO:0008006" key="3">
    <source>
        <dbReference type="Google" id="ProtNLM"/>
    </source>
</evidence>
<dbReference type="PANTHER" id="PTHR36922">
    <property type="entry name" value="BLL2446 PROTEIN"/>
    <property type="match status" value="1"/>
</dbReference>
<dbReference type="SUPFAM" id="SSF109854">
    <property type="entry name" value="DinB/YfiT-like putative metalloenzymes"/>
    <property type="match status" value="1"/>
</dbReference>
<dbReference type="InterPro" id="IPR034660">
    <property type="entry name" value="DinB/YfiT-like"/>
</dbReference>
<evidence type="ECO:0000313" key="2">
    <source>
        <dbReference type="Proteomes" id="UP000179467"/>
    </source>
</evidence>
<dbReference type="RefSeq" id="WP_015458833.1">
    <property type="nucleotide sequence ID" value="NZ_MIPT01000001.1"/>
</dbReference>
<gene>
    <name evidence="1" type="ORF">BHE75_00120</name>
</gene>
<dbReference type="AlphaFoldDB" id="A0A1S1H9N1"/>
<comment type="caution">
    <text evidence="1">The sequence shown here is derived from an EMBL/GenBank/DDBJ whole genome shotgun (WGS) entry which is preliminary data.</text>
</comment>
<evidence type="ECO:0000313" key="1">
    <source>
        <dbReference type="EMBL" id="OHT18151.1"/>
    </source>
</evidence>
<sequence length="170" mass="18981">MTGMLARTAHIFTSRLHTLLKLLDRGEAECGIDTLIAARLAEDMLPLPYQIVFASDQASHFAAWCLDEPFPRTDAAGLDWAALKRYAADAIALVERAAGAVDDGVFARGKRVDLLDGMYLEFSGADYRDEWLMPNFYFHLVTAYDILRANGVAIGKPDYMAHLLDRIRKD</sequence>
<dbReference type="InterPro" id="IPR018531">
    <property type="entry name" value="DUF1993"/>
</dbReference>
<name>A0A1S1H9N1_9SPHN</name>
<accession>A0A1S1H9N1</accession>
<keyword evidence="2" id="KW-1185">Reference proteome</keyword>
<reference evidence="1 2" key="1">
    <citation type="submission" date="2016-09" db="EMBL/GenBank/DDBJ databases">
        <title>Metabolic pathway, cell adaptation mechanisms and a novel monoxygenase revealed through proteogenomic-transcription analysis of a Sphingomonas haloaromaticamans strain degrading the fungicide ortho-phenylphenol.</title>
        <authorList>
            <person name="Perruchon C."/>
            <person name="Papadopoulou E.S."/>
            <person name="Rousidou C."/>
            <person name="Vasileiadis S."/>
            <person name="Tanou G."/>
            <person name="Amoutzias G."/>
            <person name="Molassiotis A."/>
            <person name="Karpouzas D.G."/>
        </authorList>
    </citation>
    <scope>NUCLEOTIDE SEQUENCE [LARGE SCALE GENOMIC DNA]</scope>
    <source>
        <strain evidence="1 2">P3</strain>
    </source>
</reference>
<dbReference type="PANTHER" id="PTHR36922:SF1">
    <property type="entry name" value="DUF1993 DOMAIN-CONTAINING PROTEIN"/>
    <property type="match status" value="1"/>
</dbReference>
<dbReference type="Proteomes" id="UP000179467">
    <property type="component" value="Unassembled WGS sequence"/>
</dbReference>
<dbReference type="EMBL" id="MIPT01000001">
    <property type="protein sequence ID" value="OHT18151.1"/>
    <property type="molecule type" value="Genomic_DNA"/>
</dbReference>
<proteinExistence type="predicted"/>
<dbReference type="OrthoDB" id="338237at2"/>
<protein>
    <recommendedName>
        <fullName evidence="3">DUF1993 domain-containing protein</fullName>
    </recommendedName>
</protein>
<dbReference type="Gene3D" id="1.20.120.450">
    <property type="entry name" value="dinb family like domain"/>
    <property type="match status" value="1"/>
</dbReference>
<organism evidence="1 2">
    <name type="scientific">Edaphosphingomonas haloaromaticamans</name>
    <dbReference type="NCBI Taxonomy" id="653954"/>
    <lineage>
        <taxon>Bacteria</taxon>
        <taxon>Pseudomonadati</taxon>
        <taxon>Pseudomonadota</taxon>
        <taxon>Alphaproteobacteria</taxon>
        <taxon>Sphingomonadales</taxon>
        <taxon>Rhizorhabdaceae</taxon>
        <taxon>Edaphosphingomonas</taxon>
    </lineage>
</organism>
<dbReference type="Pfam" id="PF09351">
    <property type="entry name" value="DUF1993"/>
    <property type="match status" value="1"/>
</dbReference>